<dbReference type="PhylomeDB" id="B3S0G3"/>
<keyword evidence="17" id="KW-1015">Disulfide bond</keyword>
<dbReference type="Gene3D" id="1.25.50.20">
    <property type="match status" value="1"/>
</dbReference>
<dbReference type="eggNOG" id="KOG1046">
    <property type="taxonomic scope" value="Eukaryota"/>
</dbReference>
<evidence type="ECO:0000256" key="15">
    <source>
        <dbReference type="ARBA" id="ARBA00023049"/>
    </source>
</evidence>
<dbReference type="EC" id="3.4.11.-" evidence="22"/>
<evidence type="ECO:0000256" key="19">
    <source>
        <dbReference type="PIRSR" id="PIRSR634016-1"/>
    </source>
</evidence>
<dbReference type="InterPro" id="IPR034016">
    <property type="entry name" value="M1_APN-typ"/>
</dbReference>
<dbReference type="Pfam" id="PF11838">
    <property type="entry name" value="ERAP1_C"/>
    <property type="match status" value="1"/>
</dbReference>
<dbReference type="OrthoDB" id="10031169at2759"/>
<feature type="domain" description="Peptidase M1 membrane alanine aminopeptidase" evidence="23">
    <location>
        <begin position="313"/>
        <end position="527"/>
    </location>
</feature>
<dbReference type="GO" id="GO:0005615">
    <property type="term" value="C:extracellular space"/>
    <property type="evidence" value="ECO:0000318"/>
    <property type="project" value="GO_Central"/>
</dbReference>
<keyword evidence="12" id="KW-0106">Calcium</keyword>
<keyword evidence="14 22" id="KW-1133">Transmembrane helix</keyword>
<dbReference type="Pfam" id="PF01433">
    <property type="entry name" value="Peptidase_M1"/>
    <property type="match status" value="1"/>
</dbReference>
<evidence type="ECO:0000256" key="8">
    <source>
        <dbReference type="ARBA" id="ARBA00022692"/>
    </source>
</evidence>
<evidence type="ECO:0000259" key="23">
    <source>
        <dbReference type="Pfam" id="PF01433"/>
    </source>
</evidence>
<evidence type="ECO:0000256" key="18">
    <source>
        <dbReference type="ARBA" id="ARBA00023180"/>
    </source>
</evidence>
<dbReference type="GO" id="GO:0070006">
    <property type="term" value="F:metalloaminopeptidase activity"/>
    <property type="evidence" value="ECO:0000318"/>
    <property type="project" value="GO_Central"/>
</dbReference>
<feature type="domain" description="Aminopeptidase N-like N-terminal" evidence="25">
    <location>
        <begin position="87"/>
        <end position="277"/>
    </location>
</feature>
<keyword evidence="18" id="KW-0325">Glycoprotein</keyword>
<keyword evidence="11 20" id="KW-0862">Zinc</keyword>
<evidence type="ECO:0000256" key="14">
    <source>
        <dbReference type="ARBA" id="ARBA00022989"/>
    </source>
</evidence>
<keyword evidence="10 22" id="KW-0378">Hydrolase</keyword>
<evidence type="ECO:0000256" key="3">
    <source>
        <dbReference type="ARBA" id="ARBA00010136"/>
    </source>
</evidence>
<evidence type="ECO:0000256" key="20">
    <source>
        <dbReference type="PIRSR" id="PIRSR634016-3"/>
    </source>
</evidence>
<feature type="binding site" evidence="20">
    <location>
        <position position="384"/>
    </location>
    <ligand>
        <name>Zn(2+)</name>
        <dbReference type="ChEBI" id="CHEBI:29105"/>
        <note>catalytic</note>
    </ligand>
</feature>
<dbReference type="Proteomes" id="UP000009022">
    <property type="component" value="Unassembled WGS sequence"/>
</dbReference>
<accession>B3S0G3</accession>
<dbReference type="InterPro" id="IPR001930">
    <property type="entry name" value="Peptidase_M1"/>
</dbReference>
<dbReference type="SUPFAM" id="SSF63737">
    <property type="entry name" value="Leukotriene A4 hydrolase N-terminal domain"/>
    <property type="match status" value="1"/>
</dbReference>
<evidence type="ECO:0000256" key="5">
    <source>
        <dbReference type="ARBA" id="ARBA00022438"/>
    </source>
</evidence>
<comment type="catalytic activity">
    <reaction evidence="1">
        <text>Release of N-terminal glutamate (and to a lesser extent aspartate) from a peptide.</text>
        <dbReference type="EC" id="3.4.11.7"/>
    </reaction>
</comment>
<organism evidence="26 27">
    <name type="scientific">Trichoplax adhaerens</name>
    <name type="common">Trichoplax reptans</name>
    <dbReference type="NCBI Taxonomy" id="10228"/>
    <lineage>
        <taxon>Eukaryota</taxon>
        <taxon>Metazoa</taxon>
        <taxon>Placozoa</taxon>
        <taxon>Uniplacotomia</taxon>
        <taxon>Trichoplacea</taxon>
        <taxon>Trichoplacidae</taxon>
        <taxon>Trichoplax</taxon>
    </lineage>
</organism>
<feature type="domain" description="ERAP1-like C-terminal" evidence="24">
    <location>
        <begin position="615"/>
        <end position="920"/>
    </location>
</feature>
<keyword evidence="8 22" id="KW-0812">Transmembrane</keyword>
<evidence type="ECO:0000256" key="7">
    <source>
        <dbReference type="ARBA" id="ARBA00022670"/>
    </source>
</evidence>
<dbReference type="GO" id="GO:0006508">
    <property type="term" value="P:proteolysis"/>
    <property type="evidence" value="ECO:0000318"/>
    <property type="project" value="GO_Central"/>
</dbReference>
<evidence type="ECO:0000313" key="26">
    <source>
        <dbReference type="EMBL" id="EDV23632.1"/>
    </source>
</evidence>
<dbReference type="InterPro" id="IPR027268">
    <property type="entry name" value="Peptidase_M4/M1_CTD_sf"/>
</dbReference>
<dbReference type="GO" id="GO:0004230">
    <property type="term" value="F:glutamyl aminopeptidase activity"/>
    <property type="evidence" value="ECO:0007669"/>
    <property type="project" value="UniProtKB-EC"/>
</dbReference>
<evidence type="ECO:0000256" key="1">
    <source>
        <dbReference type="ARBA" id="ARBA00001703"/>
    </source>
</evidence>
<dbReference type="GO" id="GO:0008270">
    <property type="term" value="F:zinc ion binding"/>
    <property type="evidence" value="ECO:0007669"/>
    <property type="project" value="UniProtKB-UniRule"/>
</dbReference>
<evidence type="ECO:0000256" key="21">
    <source>
        <dbReference type="PIRSR" id="PIRSR634016-4"/>
    </source>
</evidence>
<dbReference type="FunFam" id="2.60.40.1910:FF:000003">
    <property type="entry name" value="Aminopeptidase"/>
    <property type="match status" value="1"/>
</dbReference>
<dbReference type="InterPro" id="IPR024571">
    <property type="entry name" value="ERAP1-like_C_dom"/>
</dbReference>
<evidence type="ECO:0000256" key="10">
    <source>
        <dbReference type="ARBA" id="ARBA00022801"/>
    </source>
</evidence>
<dbReference type="GO" id="GO:0043171">
    <property type="term" value="P:peptide catabolic process"/>
    <property type="evidence" value="ECO:0000318"/>
    <property type="project" value="GO_Central"/>
</dbReference>
<dbReference type="FunFam" id="1.10.390.10:FF:000006">
    <property type="entry name" value="Puromycin-sensitive aminopeptidase"/>
    <property type="match status" value="1"/>
</dbReference>
<dbReference type="FunFam" id="1.25.50.20:FF:000001">
    <property type="entry name" value="Aminopeptidase"/>
    <property type="match status" value="1"/>
</dbReference>
<dbReference type="EMBL" id="DS985246">
    <property type="protein sequence ID" value="EDV23632.1"/>
    <property type="molecule type" value="Genomic_DNA"/>
</dbReference>
<dbReference type="InterPro" id="IPR050344">
    <property type="entry name" value="Peptidase_M1_aminopeptidases"/>
</dbReference>
<evidence type="ECO:0000259" key="25">
    <source>
        <dbReference type="Pfam" id="PF17900"/>
    </source>
</evidence>
<evidence type="ECO:0000256" key="2">
    <source>
        <dbReference type="ARBA" id="ARBA00004401"/>
    </source>
</evidence>
<keyword evidence="9 20" id="KW-0479">Metal-binding</keyword>
<dbReference type="InterPro" id="IPR042097">
    <property type="entry name" value="Aminopeptidase_N-like_N_sf"/>
</dbReference>
<evidence type="ECO:0000256" key="13">
    <source>
        <dbReference type="ARBA" id="ARBA00022968"/>
    </source>
</evidence>
<dbReference type="AlphaFoldDB" id="B3S0G3"/>
<comment type="subunit">
    <text evidence="4">Homodimer; disulfide-linked.</text>
</comment>
<evidence type="ECO:0000259" key="24">
    <source>
        <dbReference type="Pfam" id="PF11838"/>
    </source>
</evidence>
<dbReference type="Gene3D" id="2.60.40.1910">
    <property type="match status" value="1"/>
</dbReference>
<dbReference type="Gene3D" id="1.10.390.10">
    <property type="entry name" value="Neutral Protease Domain 2"/>
    <property type="match status" value="1"/>
</dbReference>
<dbReference type="FunFam" id="2.60.40.1730:FF:000013">
    <property type="entry name" value="Aminopeptidase"/>
    <property type="match status" value="1"/>
</dbReference>
<evidence type="ECO:0000256" key="17">
    <source>
        <dbReference type="ARBA" id="ARBA00023157"/>
    </source>
</evidence>
<dbReference type="PANTHER" id="PTHR11533">
    <property type="entry name" value="PROTEASE M1 ZINC METALLOPROTEASE"/>
    <property type="match status" value="1"/>
</dbReference>
<keyword evidence="16 22" id="KW-0472">Membrane</keyword>
<keyword evidence="6" id="KW-1003">Cell membrane</keyword>
<dbReference type="Pfam" id="PF17900">
    <property type="entry name" value="Peptidase_M1_N"/>
    <property type="match status" value="1"/>
</dbReference>
<keyword evidence="13" id="KW-0735">Signal-anchor</keyword>
<comment type="similarity">
    <text evidence="3 22">Belongs to the peptidase M1 family.</text>
</comment>
<dbReference type="PANTHER" id="PTHR11533:SF276">
    <property type="entry name" value="GLUTAMYL AMINOPEPTIDASE"/>
    <property type="match status" value="1"/>
</dbReference>
<dbReference type="GO" id="GO:0005886">
    <property type="term" value="C:plasma membrane"/>
    <property type="evidence" value="ECO:0007669"/>
    <property type="project" value="UniProtKB-SubCell"/>
</dbReference>
<dbReference type="HOGENOM" id="CLU_003705_2_2_1"/>
<evidence type="ECO:0000256" key="16">
    <source>
        <dbReference type="ARBA" id="ARBA00023136"/>
    </source>
</evidence>
<feature type="site" description="Transition state stabilizer" evidence="21">
    <location>
        <position position="466"/>
    </location>
</feature>
<gene>
    <name evidence="26" type="ORF">TRIADDRAFT_57038</name>
</gene>
<feature type="active site" description="Proton acceptor" evidence="19">
    <location>
        <position position="385"/>
    </location>
</feature>
<evidence type="ECO:0000256" key="11">
    <source>
        <dbReference type="ARBA" id="ARBA00022833"/>
    </source>
</evidence>
<dbReference type="GeneID" id="6754748"/>
<comment type="cofactor">
    <cofactor evidence="20 22">
        <name>Zn(2+)</name>
        <dbReference type="ChEBI" id="CHEBI:29105"/>
    </cofactor>
    <text evidence="20 22">Binds 1 zinc ion per subunit.</text>
</comment>
<reference evidence="26 27" key="1">
    <citation type="journal article" date="2008" name="Nature">
        <title>The Trichoplax genome and the nature of placozoans.</title>
        <authorList>
            <person name="Srivastava M."/>
            <person name="Begovic E."/>
            <person name="Chapman J."/>
            <person name="Putnam N.H."/>
            <person name="Hellsten U."/>
            <person name="Kawashima T."/>
            <person name="Kuo A."/>
            <person name="Mitros T."/>
            <person name="Salamov A."/>
            <person name="Carpenter M.L."/>
            <person name="Signorovitch A.Y."/>
            <person name="Moreno M.A."/>
            <person name="Kamm K."/>
            <person name="Grimwood J."/>
            <person name="Schmutz J."/>
            <person name="Shapiro H."/>
            <person name="Grigoriev I.V."/>
            <person name="Buss L.W."/>
            <person name="Schierwater B."/>
            <person name="Dellaporta S.L."/>
            <person name="Rokhsar D.S."/>
        </authorList>
    </citation>
    <scope>NUCLEOTIDE SEQUENCE [LARGE SCALE GENOMIC DNA]</scope>
    <source>
        <strain evidence="26 27">Grell-BS-1999</strain>
    </source>
</reference>
<dbReference type="PRINTS" id="PR00756">
    <property type="entry name" value="ALADIPTASE"/>
</dbReference>
<evidence type="ECO:0000256" key="6">
    <source>
        <dbReference type="ARBA" id="ARBA00022475"/>
    </source>
</evidence>
<keyword evidence="15 22" id="KW-0482">Metalloprotease</keyword>
<dbReference type="Gene3D" id="2.60.40.1730">
    <property type="entry name" value="tricorn interacting facor f3 domain"/>
    <property type="match status" value="1"/>
</dbReference>
<evidence type="ECO:0000256" key="12">
    <source>
        <dbReference type="ARBA" id="ARBA00022837"/>
    </source>
</evidence>
<dbReference type="InParanoid" id="B3S0G3"/>
<evidence type="ECO:0000256" key="22">
    <source>
        <dbReference type="RuleBase" id="RU364040"/>
    </source>
</evidence>
<feature type="binding site" evidence="20">
    <location>
        <position position="407"/>
    </location>
    <ligand>
        <name>Zn(2+)</name>
        <dbReference type="ChEBI" id="CHEBI:29105"/>
        <note>catalytic</note>
    </ligand>
</feature>
<comment type="subcellular location">
    <subcellularLocation>
        <location evidence="2">Cell membrane</location>
        <topology evidence="2">Single-pass type II membrane protein</topology>
    </subcellularLocation>
</comment>
<dbReference type="KEGG" id="tad:TRIADDRAFT_57038"/>
<dbReference type="CDD" id="cd09601">
    <property type="entry name" value="M1_APN-Q_like"/>
    <property type="match status" value="1"/>
</dbReference>
<keyword evidence="27" id="KW-1185">Reference proteome</keyword>
<evidence type="ECO:0000256" key="4">
    <source>
        <dbReference type="ARBA" id="ARBA00011748"/>
    </source>
</evidence>
<proteinExistence type="inferred from homology"/>
<dbReference type="RefSeq" id="XP_002113158.1">
    <property type="nucleotide sequence ID" value="XM_002113122.1"/>
</dbReference>
<dbReference type="SUPFAM" id="SSF55486">
    <property type="entry name" value="Metalloproteases ('zincins'), catalytic domain"/>
    <property type="match status" value="1"/>
</dbReference>
<dbReference type="InterPro" id="IPR045357">
    <property type="entry name" value="Aminopeptidase_N-like_N"/>
</dbReference>
<keyword evidence="7 22" id="KW-0645">Protease</keyword>
<dbReference type="CTD" id="6754748"/>
<keyword evidence="5 22" id="KW-0031">Aminopeptidase</keyword>
<dbReference type="OMA" id="VQVWEAS"/>
<evidence type="ECO:0000313" key="27">
    <source>
        <dbReference type="Proteomes" id="UP000009022"/>
    </source>
</evidence>
<feature type="transmembrane region" description="Helical" evidence="22">
    <location>
        <begin position="29"/>
        <end position="50"/>
    </location>
</feature>
<evidence type="ECO:0000256" key="9">
    <source>
        <dbReference type="ARBA" id="ARBA00022723"/>
    </source>
</evidence>
<sequence length="958" mass="110019">MSDVPYVEFEDADGHNPHRPFFITYRQTAIGVIVFIILAVSVGLIAGLTASGRNQSANITTTSMPLTTAVPTKYAALAKPRLPTSIKPKAYYYQLDIDMTKLNFVGINTIQFMVKSSTNIIIVHVSGIKMLSAPQVSNDRNFNGASTYYKVIDTGNYKPNSYYYVVLQNKLTPGTYYIRFNFTAQLASDLLGLYKYQYTRASDRQKIWAIASQGQDFYTRRMIPCFDEPALKATFQATIIVPSNYSVRWNMPVTKKTAIGNKMRYEHSTSPIMSTYLLALAVDGFTYVEGHTTRNTRVRVWSRPSIRNDSYFSLRTIINITQYYEGFFGIPYPISKQDHVAVPKFYAGAMENWGLNLYREEILTYNPYYVSSRLLKTIIVIISHELCHQWLGNYVTIQWWNHMWITESFCNFYQFYAGSILQPSFFLKQQFVTDSVQVAMLVDATRSSHPLVLPPNLGPIFDKITYEKGGSIFRMLRDYIGPANYHTGVKALLKKYLYSNIATEQVFQAISGAIQSPINISDFMGPWVYQMGYPLVTLIRHPGNRGLGIISQQRYLTNSSLNPSTDPPGSPYPSTFGYKWTIPIRYYNSGDKTTKLLVFDRTSASVQIGWPANTWIKLNTDEIGFYRVNYPTENWQALAMALQTDKTQFSETDIANMLDDAFQLAQTYRINYMIPLNLTKYLFKETNQLPWGVTSLYYSAMFQRLSNRGSFQYFSKYFQKIAAVQADRFGFSDNGNWIYKEARATVLEMACSTGYKPCIANATAIFKKYMQNPTANNIKGTIRGIVFKYGIENGGATEWNFLFKQYKQSLNIADRRTMLRALSATKIPWLIRRFLNYTVDPTKIPSSSMQTVLLNVNRNTVGRYFTWEFLRDHQNFLMQKFKTTRSIVRIITQNYDTPLLLNQVMNYFKMFPENSGSAKSTEASIIQRIKSNMQYLHRCEKLRYIIDITLEKVQPGAV</sequence>
<feature type="binding site" evidence="20">
    <location>
        <position position="388"/>
    </location>
    <ligand>
        <name>Zn(2+)</name>
        <dbReference type="ChEBI" id="CHEBI:29105"/>
        <note>catalytic</note>
    </ligand>
</feature>
<dbReference type="InterPro" id="IPR014782">
    <property type="entry name" value="Peptidase_M1_dom"/>
</dbReference>
<name>B3S0G3_TRIAD</name>
<protein>
    <recommendedName>
        <fullName evidence="22">Aminopeptidase</fullName>
        <ecNumber evidence="22">3.4.11.-</ecNumber>
    </recommendedName>
</protein>